<gene>
    <name evidence="1" type="ORF">CGS49_09165</name>
</gene>
<dbReference type="Proteomes" id="UP000220959">
    <property type="component" value="Unassembled WGS sequence"/>
</dbReference>
<comment type="caution">
    <text evidence="1">The sequence shown here is derived from an EMBL/GenBank/DDBJ whole genome shotgun (WGS) entry which is preliminary data.</text>
</comment>
<organism evidence="1 2">
    <name type="scientific">Faecalibacterium langellae</name>
    <dbReference type="NCBI Taxonomy" id="3435293"/>
    <lineage>
        <taxon>Bacteria</taxon>
        <taxon>Bacillati</taxon>
        <taxon>Bacillota</taxon>
        <taxon>Clostridia</taxon>
        <taxon>Eubacteriales</taxon>
        <taxon>Oscillospiraceae</taxon>
        <taxon>Faecalibacterium</taxon>
    </lineage>
</organism>
<accession>A0ACC9CWS9</accession>
<evidence type="ECO:0000313" key="2">
    <source>
        <dbReference type="Proteomes" id="UP000220959"/>
    </source>
</evidence>
<protein>
    <submittedName>
        <fullName evidence="1">Uncharacterized protein</fullName>
    </submittedName>
</protein>
<name>A0ACC9CWS9_9FIRM</name>
<sequence>MSNWLSLLCGVLFVYRGIQDLRNGGGTGWSSEDEKKHFSKFSGIALLLCGAVYLVNVFLPRVEPLHTILMVTALLVCIGFLISNLCYHGTRNDGKK</sequence>
<evidence type="ECO:0000313" key="1">
    <source>
        <dbReference type="EMBL" id="PDX60184.1"/>
    </source>
</evidence>
<reference evidence="1 2" key="1">
    <citation type="journal article" date="2017" name="Front. Microbiol.">
        <title>New Insights into the Diversity of the Genus Faecalibacterium.</title>
        <authorList>
            <person name="Benevides L."/>
            <person name="Burman S."/>
            <person name="Martin R."/>
            <person name="Robert V."/>
            <person name="Thomas M."/>
            <person name="Miquel S."/>
            <person name="Chain F."/>
            <person name="Sokol H."/>
            <person name="Bermudez-Humaran L.G."/>
            <person name="Morrison M."/>
            <person name="Langella P."/>
            <person name="Azevedo V.A."/>
            <person name="Chatel J.M."/>
            <person name="Soares S."/>
        </authorList>
    </citation>
    <scope>NUCLEOTIDE SEQUENCE [LARGE SCALE GENOMIC DNA]</scope>
    <source>
        <strain evidence="2">CNCM I-4541</strain>
    </source>
</reference>
<proteinExistence type="predicted"/>
<keyword evidence="2" id="KW-1185">Reference proteome</keyword>
<dbReference type="EMBL" id="NMTR01000021">
    <property type="protein sequence ID" value="PDX60184.1"/>
    <property type="molecule type" value="Genomic_DNA"/>
</dbReference>